<sequence>MGNSSATKQPSSDRKRQQVLFEEGLKLEAEEKARQKNEPNKLAVDNPQTVVEESEDELEQVLESIVSSSQATLSLTQNEESNHKSAVQVTAIPAEQEEVLEEFVKYEEVEIQQLPSTYPMQNGSAEVISQQAECGSSSSRKLSSTTEGSNSRITESRSSTHFSSSTHDRLHQKVAKVDPAPLVQNSRQIRQQTTSSGANLHLPHQKLQPKHSLQKSKPAVFVTGGGSNWTSWYSNGVWNYRVCSDSDPGQFRGKFQFSIISVNFSSFAIVV</sequence>
<keyword evidence="3" id="KW-1185">Reference proteome</keyword>
<feature type="compositionally biased region" description="Low complexity" evidence="1">
    <location>
        <begin position="135"/>
        <end position="149"/>
    </location>
</feature>
<feature type="compositionally biased region" description="Polar residues" evidence="1">
    <location>
        <begin position="183"/>
        <end position="198"/>
    </location>
</feature>
<dbReference type="Proteomes" id="UP000823749">
    <property type="component" value="Chromosome 7"/>
</dbReference>
<feature type="region of interest" description="Disordered" evidence="1">
    <location>
        <begin position="126"/>
        <end position="199"/>
    </location>
</feature>
<evidence type="ECO:0000313" key="3">
    <source>
        <dbReference type="Proteomes" id="UP000823749"/>
    </source>
</evidence>
<dbReference type="AlphaFoldDB" id="A0AAV6JHT6"/>
<reference evidence="2" key="1">
    <citation type="submission" date="2020-08" db="EMBL/GenBank/DDBJ databases">
        <title>Plant Genome Project.</title>
        <authorList>
            <person name="Zhang R.-G."/>
        </authorList>
    </citation>
    <scope>NUCLEOTIDE SEQUENCE</scope>
    <source>
        <strain evidence="2">WSP0</strain>
        <tissue evidence="2">Leaf</tissue>
    </source>
</reference>
<accession>A0AAV6JHT6</accession>
<name>A0AAV6JHT6_9ERIC</name>
<comment type="caution">
    <text evidence="2">The sequence shown here is derived from an EMBL/GenBank/DDBJ whole genome shotgun (WGS) entry which is preliminary data.</text>
</comment>
<proteinExistence type="predicted"/>
<gene>
    <name evidence="2" type="ORF">RHGRI_020854</name>
</gene>
<dbReference type="EMBL" id="JACTNZ010000007">
    <property type="protein sequence ID" value="KAG5540751.1"/>
    <property type="molecule type" value="Genomic_DNA"/>
</dbReference>
<protein>
    <submittedName>
        <fullName evidence="2">Uncharacterized protein</fullName>
    </submittedName>
</protein>
<organism evidence="2 3">
    <name type="scientific">Rhododendron griersonianum</name>
    <dbReference type="NCBI Taxonomy" id="479676"/>
    <lineage>
        <taxon>Eukaryota</taxon>
        <taxon>Viridiplantae</taxon>
        <taxon>Streptophyta</taxon>
        <taxon>Embryophyta</taxon>
        <taxon>Tracheophyta</taxon>
        <taxon>Spermatophyta</taxon>
        <taxon>Magnoliopsida</taxon>
        <taxon>eudicotyledons</taxon>
        <taxon>Gunneridae</taxon>
        <taxon>Pentapetalae</taxon>
        <taxon>asterids</taxon>
        <taxon>Ericales</taxon>
        <taxon>Ericaceae</taxon>
        <taxon>Ericoideae</taxon>
        <taxon>Rhodoreae</taxon>
        <taxon>Rhododendron</taxon>
    </lineage>
</organism>
<feature type="compositionally biased region" description="Low complexity" evidence="1">
    <location>
        <begin position="156"/>
        <end position="165"/>
    </location>
</feature>
<evidence type="ECO:0000256" key="1">
    <source>
        <dbReference type="SAM" id="MobiDB-lite"/>
    </source>
</evidence>
<evidence type="ECO:0000313" key="2">
    <source>
        <dbReference type="EMBL" id="KAG5540751.1"/>
    </source>
</evidence>